<name>A0A4S8QJ13_9ACTN</name>
<dbReference type="RefSeq" id="WP_136533126.1">
    <property type="nucleotide sequence ID" value="NZ_STGY01000009.1"/>
</dbReference>
<protein>
    <submittedName>
        <fullName evidence="1">Uncharacterized protein</fullName>
    </submittedName>
</protein>
<evidence type="ECO:0000313" key="1">
    <source>
        <dbReference type="EMBL" id="THV42995.1"/>
    </source>
</evidence>
<dbReference type="Proteomes" id="UP000308760">
    <property type="component" value="Unassembled WGS sequence"/>
</dbReference>
<reference evidence="2" key="1">
    <citation type="submission" date="2019-04" db="EMBL/GenBank/DDBJ databases">
        <title>Nocardioides xinjiangensis sp. nov.</title>
        <authorList>
            <person name="Liu S."/>
        </authorList>
    </citation>
    <scope>NUCLEOTIDE SEQUENCE [LARGE SCALE GENOMIC DNA]</scope>
    <source>
        <strain evidence="2">18</strain>
    </source>
</reference>
<organism evidence="1 2">
    <name type="scientific">Glycomyces buryatensis</name>
    <dbReference type="NCBI Taxonomy" id="2570927"/>
    <lineage>
        <taxon>Bacteria</taxon>
        <taxon>Bacillati</taxon>
        <taxon>Actinomycetota</taxon>
        <taxon>Actinomycetes</taxon>
        <taxon>Glycomycetales</taxon>
        <taxon>Glycomycetaceae</taxon>
        <taxon>Glycomyces</taxon>
    </lineage>
</organism>
<dbReference type="EMBL" id="STGY01000009">
    <property type="protein sequence ID" value="THV42995.1"/>
    <property type="molecule type" value="Genomic_DNA"/>
</dbReference>
<comment type="caution">
    <text evidence="1">The sequence shown here is derived from an EMBL/GenBank/DDBJ whole genome shotgun (WGS) entry which is preliminary data.</text>
</comment>
<sequence>MTGEAGESLAEEVEGAMKHYKEYIDFEADAIKDCAKDWDDVDNDIKSKFEDIGTKLSSFKVPRISGGA</sequence>
<dbReference type="AlphaFoldDB" id="A0A4S8QJ13"/>
<evidence type="ECO:0000313" key="2">
    <source>
        <dbReference type="Proteomes" id="UP000308760"/>
    </source>
</evidence>
<reference evidence="1 2" key="2">
    <citation type="submission" date="2019-05" db="EMBL/GenBank/DDBJ databases">
        <title>Glycomyces buryatensis sp. nov.</title>
        <authorList>
            <person name="Nikitina E."/>
        </authorList>
    </citation>
    <scope>NUCLEOTIDE SEQUENCE [LARGE SCALE GENOMIC DNA]</scope>
    <source>
        <strain evidence="1 2">18</strain>
    </source>
</reference>
<accession>A0A4S8QJ13</accession>
<keyword evidence="2" id="KW-1185">Reference proteome</keyword>
<gene>
    <name evidence="1" type="ORF">FAB82_03310</name>
</gene>
<proteinExistence type="predicted"/>